<sequence length="159" mass="17787">MVTSLLDQSKVKGWKWQEEIHAWANFYHVLSPVGFKCQKQNQPNPLQQDSPVPSLPCEKTPQQPTPSLEPFQPNETPIPGPSQPSEPHEDVLTREPEPEVAPTQSMEEPFSCPTKPASIIIIDDLPIGSPLHSYPGDPPQRQAPLIPTMRLGRNLWTCD</sequence>
<name>A0A9Q3IF32_9BASI</name>
<dbReference type="AlphaFoldDB" id="A0A9Q3IF32"/>
<proteinExistence type="predicted"/>
<reference evidence="2" key="1">
    <citation type="submission" date="2021-03" db="EMBL/GenBank/DDBJ databases">
        <title>Draft genome sequence of rust myrtle Austropuccinia psidii MF-1, a brazilian biotype.</title>
        <authorList>
            <person name="Quecine M.C."/>
            <person name="Pachon D.M.R."/>
            <person name="Bonatelli M.L."/>
            <person name="Correr F.H."/>
            <person name="Franceschini L.M."/>
            <person name="Leite T.F."/>
            <person name="Margarido G.R.A."/>
            <person name="Almeida C.A."/>
            <person name="Ferrarezi J.A."/>
            <person name="Labate C.A."/>
        </authorList>
    </citation>
    <scope>NUCLEOTIDE SEQUENCE</scope>
    <source>
        <strain evidence="2">MF-1</strain>
    </source>
</reference>
<evidence type="ECO:0000313" key="3">
    <source>
        <dbReference type="Proteomes" id="UP000765509"/>
    </source>
</evidence>
<gene>
    <name evidence="2" type="ORF">O181_080581</name>
</gene>
<evidence type="ECO:0000256" key="1">
    <source>
        <dbReference type="SAM" id="MobiDB-lite"/>
    </source>
</evidence>
<comment type="caution">
    <text evidence="2">The sequence shown here is derived from an EMBL/GenBank/DDBJ whole genome shotgun (WGS) entry which is preliminary data.</text>
</comment>
<dbReference type="EMBL" id="AVOT02045529">
    <property type="protein sequence ID" value="MBW0540866.1"/>
    <property type="molecule type" value="Genomic_DNA"/>
</dbReference>
<accession>A0A9Q3IF32</accession>
<protein>
    <submittedName>
        <fullName evidence="2">Uncharacterized protein</fullName>
    </submittedName>
</protein>
<feature type="compositionally biased region" description="Polar residues" evidence="1">
    <location>
        <begin position="38"/>
        <end position="51"/>
    </location>
</feature>
<evidence type="ECO:0000313" key="2">
    <source>
        <dbReference type="EMBL" id="MBW0540866.1"/>
    </source>
</evidence>
<feature type="compositionally biased region" description="Basic and acidic residues" evidence="1">
    <location>
        <begin position="86"/>
        <end position="97"/>
    </location>
</feature>
<feature type="region of interest" description="Disordered" evidence="1">
    <location>
        <begin position="37"/>
        <end position="112"/>
    </location>
</feature>
<dbReference type="Proteomes" id="UP000765509">
    <property type="component" value="Unassembled WGS sequence"/>
</dbReference>
<keyword evidence="3" id="KW-1185">Reference proteome</keyword>
<organism evidence="2 3">
    <name type="scientific">Austropuccinia psidii MF-1</name>
    <dbReference type="NCBI Taxonomy" id="1389203"/>
    <lineage>
        <taxon>Eukaryota</taxon>
        <taxon>Fungi</taxon>
        <taxon>Dikarya</taxon>
        <taxon>Basidiomycota</taxon>
        <taxon>Pucciniomycotina</taxon>
        <taxon>Pucciniomycetes</taxon>
        <taxon>Pucciniales</taxon>
        <taxon>Sphaerophragmiaceae</taxon>
        <taxon>Austropuccinia</taxon>
    </lineage>
</organism>